<feature type="domain" description="Tail specific protease" evidence="2">
    <location>
        <begin position="222"/>
        <end position="402"/>
    </location>
</feature>
<dbReference type="SUPFAM" id="SSF52096">
    <property type="entry name" value="ClpP/crotonase"/>
    <property type="match status" value="1"/>
</dbReference>
<keyword evidence="1" id="KW-0472">Membrane</keyword>
<keyword evidence="4" id="KW-1185">Reference proteome</keyword>
<feature type="transmembrane region" description="Helical" evidence="1">
    <location>
        <begin position="6"/>
        <end position="24"/>
    </location>
</feature>
<dbReference type="Gene3D" id="3.90.226.10">
    <property type="entry name" value="2-enoyl-CoA Hydratase, Chain A, domain 1"/>
    <property type="match status" value="2"/>
</dbReference>
<dbReference type="SMART" id="SM00245">
    <property type="entry name" value="TSPc"/>
    <property type="match status" value="1"/>
</dbReference>
<protein>
    <submittedName>
        <fullName evidence="3">Peptidase, S41 family</fullName>
    </submittedName>
</protein>
<evidence type="ECO:0000259" key="2">
    <source>
        <dbReference type="SMART" id="SM00245"/>
    </source>
</evidence>
<dbReference type="InterPro" id="IPR005151">
    <property type="entry name" value="Tail-specific_protease"/>
</dbReference>
<dbReference type="EMBL" id="LN679998">
    <property type="protein sequence ID" value="CEJ73487.1"/>
    <property type="molecule type" value="Genomic_DNA"/>
</dbReference>
<dbReference type="Proteomes" id="UP000032811">
    <property type="component" value="Chromosome 1"/>
</dbReference>
<gene>
    <name evidence="3" type="ORF">ATCC9714_13751</name>
</gene>
<evidence type="ECO:0000313" key="3">
    <source>
        <dbReference type="EMBL" id="CEJ73487.1"/>
    </source>
</evidence>
<organism evidence="3 4">
    <name type="scientific">Paraclostridium sordellii</name>
    <name type="common">Clostridium sordellii</name>
    <dbReference type="NCBI Taxonomy" id="1505"/>
    <lineage>
        <taxon>Bacteria</taxon>
        <taxon>Bacillati</taxon>
        <taxon>Bacillota</taxon>
        <taxon>Clostridia</taxon>
        <taxon>Peptostreptococcales</taxon>
        <taxon>Peptostreptococcaceae</taxon>
        <taxon>Paraclostridium</taxon>
    </lineage>
</organism>
<evidence type="ECO:0000256" key="1">
    <source>
        <dbReference type="SAM" id="Phobius"/>
    </source>
</evidence>
<keyword evidence="1" id="KW-0812">Transmembrane</keyword>
<reference evidence="3 4" key="1">
    <citation type="submission" date="2014-11" db="EMBL/GenBank/DDBJ databases">
        <authorList>
            <person name="Aslett M.A."/>
            <person name="De Silva N."/>
        </authorList>
    </citation>
    <scope>NUCLEOTIDE SEQUENCE [LARGE SCALE GENOMIC DNA]</scope>
    <source>
        <strain evidence="3 4">ATCC9714</strain>
    </source>
</reference>
<accession>A0ABM9RN89</accession>
<dbReference type="InterPro" id="IPR029045">
    <property type="entry name" value="ClpP/crotonase-like_dom_sf"/>
</dbReference>
<name>A0ABM9RN89_PARSO</name>
<keyword evidence="1" id="KW-1133">Transmembrane helix</keyword>
<dbReference type="GeneID" id="97537233"/>
<sequence length="423" mass="49740">MKKIRFIIMTIIFIIFLIFTVIRVEGNKNIENKKWIEDITYLDESLKKEHPDLFRNISQSEWDMNIKNLKLNVRKLSDLEISLRIAQMISSIKDGHTYMDLINTINTFSEDSTKVEEVETFPINVEYFEDGLRVAGCDKRYDQVLGYKLISINNISIDEVIKKLSSLINYDNEQSAKEKSKKFIGVYEALKFLDIVKTKEAKFLYENDNNENVMLNIETIKNKDIEFEHLEKPKFKKYMNEEIPYWFEYIEEDNIFYFRFKQCLSTEDVNYYSFEQKFIKAINDTKFEKLVIDLRDNRGGRLAIVDSIINELKYKTELEGKDIFAITNKGTASAAADIAWKLQYELGATIVGEETGGNVNFFGTENEFITLPNSKLKIFYPYNEVNNKKGYLGGVKPDIKVEQSYENYLKDIDDYYEFIKNIK</sequence>
<dbReference type="RefSeq" id="WP_057544832.1">
    <property type="nucleotide sequence ID" value="NZ_CDNJ01000003.1"/>
</dbReference>
<dbReference type="Pfam" id="PF03572">
    <property type="entry name" value="Peptidase_S41"/>
    <property type="match status" value="1"/>
</dbReference>
<evidence type="ECO:0000313" key="4">
    <source>
        <dbReference type="Proteomes" id="UP000032811"/>
    </source>
</evidence>
<proteinExistence type="predicted"/>